<name>A0A0R2U4D7_9GAMM</name>
<evidence type="ECO:0000313" key="3">
    <source>
        <dbReference type="Proteomes" id="UP000051213"/>
    </source>
</evidence>
<gene>
    <name evidence="2" type="ORF">ABS24_07780</name>
</gene>
<reference evidence="2 3" key="1">
    <citation type="submission" date="2015-10" db="EMBL/GenBank/DDBJ databases">
        <title>Metagenome-Assembled Genomes uncover a global brackish microbiome.</title>
        <authorList>
            <person name="Hugerth L.W."/>
            <person name="Larsson J."/>
            <person name="Alneberg J."/>
            <person name="Lindh M.V."/>
            <person name="Legrand C."/>
            <person name="Pinhassi J."/>
            <person name="Andersson A.F."/>
        </authorList>
    </citation>
    <scope>NUCLEOTIDE SEQUENCE [LARGE SCALE GENOMIC DNA]</scope>
    <source>
        <strain evidence="2">BACL26 MAG-121220-bin70</strain>
    </source>
</reference>
<evidence type="ECO:0000313" key="2">
    <source>
        <dbReference type="EMBL" id="KRO94361.1"/>
    </source>
</evidence>
<comment type="caution">
    <text evidence="2">The sequence shown here is derived from an EMBL/GenBank/DDBJ whole genome shotgun (WGS) entry which is preliminary data.</text>
</comment>
<accession>A0A0R2U4D7</accession>
<dbReference type="EMBL" id="LICA01000158">
    <property type="protein sequence ID" value="KRO94361.1"/>
    <property type="molecule type" value="Genomic_DNA"/>
</dbReference>
<dbReference type="InterPro" id="IPR012437">
    <property type="entry name" value="DUF1638"/>
</dbReference>
<dbReference type="AlphaFoldDB" id="A0A0R2U4D7"/>
<dbReference type="Pfam" id="PF07796">
    <property type="entry name" value="DUF1638"/>
    <property type="match status" value="1"/>
</dbReference>
<protein>
    <recommendedName>
        <fullName evidence="1">DUF1638 domain-containing protein</fullName>
    </recommendedName>
</protein>
<feature type="non-terminal residue" evidence="2">
    <location>
        <position position="162"/>
    </location>
</feature>
<evidence type="ECO:0000259" key="1">
    <source>
        <dbReference type="Pfam" id="PF07796"/>
    </source>
</evidence>
<feature type="domain" description="DUF1638" evidence="1">
    <location>
        <begin position="40"/>
        <end position="161"/>
    </location>
</feature>
<organism evidence="2 3">
    <name type="scientific">SAR92 bacterium BACL26 MAG-121220-bin70</name>
    <dbReference type="NCBI Taxonomy" id="1655626"/>
    <lineage>
        <taxon>Bacteria</taxon>
        <taxon>Pseudomonadati</taxon>
        <taxon>Pseudomonadota</taxon>
        <taxon>Gammaproteobacteria</taxon>
        <taxon>Cellvibrionales</taxon>
        <taxon>Porticoccaceae</taxon>
        <taxon>SAR92 clade</taxon>
    </lineage>
</organism>
<sequence>MNSASGKVKAKLLVIACGALAREIVWLQKLNQWNQIDLQCLDAELHNRPKLIPQKLRDKIKQNRDQYQSIFVAYADCGTGGEIDRLLAEENIERLPGAHCYSFYATEEHFSELAEQELGTFYLTDFLVEHFDRIMIKGLKLDRHPELRDQYFANYTRVVYLS</sequence>
<proteinExistence type="predicted"/>
<dbReference type="Proteomes" id="UP000051213">
    <property type="component" value="Unassembled WGS sequence"/>
</dbReference>